<protein>
    <submittedName>
        <fullName evidence="2">Gliding motility lipoprotein GldH</fullName>
    </submittedName>
</protein>
<feature type="signal peptide" evidence="1">
    <location>
        <begin position="1"/>
        <end position="24"/>
    </location>
</feature>
<keyword evidence="1" id="KW-0732">Signal</keyword>
<dbReference type="EMBL" id="JAPFQP010000001">
    <property type="protein sequence ID" value="MCX2718610.1"/>
    <property type="molecule type" value="Genomic_DNA"/>
</dbReference>
<sequence>MPKSRVLLIFLLLFAACNSNLVFSEYQANSGGIWSKEDVKEFIFTEEDTISRFNLFINIRNDNQYPFSNLFLITDLNFPDGTVVRDTLEYEMALPDGKWLGKGYGSLKENKLWYKENIVFPLRGVYTLKVAHAMRQNGTVEGVTELEGITDVGFQIETID</sequence>
<proteinExistence type="predicted"/>
<keyword evidence="2" id="KW-0449">Lipoprotein</keyword>
<dbReference type="InterPro" id="IPR020018">
    <property type="entry name" value="Motility-assoc_lipoprot_GldH"/>
</dbReference>
<keyword evidence="3" id="KW-1185">Reference proteome</keyword>
<dbReference type="NCBIfam" id="TIGR03511">
    <property type="entry name" value="GldH_lipo"/>
    <property type="match status" value="1"/>
</dbReference>
<evidence type="ECO:0000256" key="1">
    <source>
        <dbReference type="SAM" id="SignalP"/>
    </source>
</evidence>
<dbReference type="Proteomes" id="UP001207116">
    <property type="component" value="Unassembled WGS sequence"/>
</dbReference>
<dbReference type="Pfam" id="PF14109">
    <property type="entry name" value="GldH_lipo"/>
    <property type="match status" value="1"/>
</dbReference>
<evidence type="ECO:0000313" key="2">
    <source>
        <dbReference type="EMBL" id="MCX2718610.1"/>
    </source>
</evidence>
<name>A0AAE3MJ23_9FLAO</name>
<accession>A0AAE3MJ23</accession>
<reference evidence="2" key="1">
    <citation type="submission" date="2022-11" db="EMBL/GenBank/DDBJ databases">
        <title>The characterization of three novel Bacteroidetes species and genomic analysis of their roles in tidal elemental geochemical cycles.</title>
        <authorList>
            <person name="Ma K.-J."/>
        </authorList>
    </citation>
    <scope>NUCLEOTIDE SEQUENCE</scope>
    <source>
        <strain evidence="2">M415</strain>
    </source>
</reference>
<feature type="chain" id="PRO_5042227055" evidence="1">
    <location>
        <begin position="25"/>
        <end position="160"/>
    </location>
</feature>
<organism evidence="2 3">
    <name type="scientific">Lentiprolixibacter aurantiacus</name>
    <dbReference type="NCBI Taxonomy" id="2993939"/>
    <lineage>
        <taxon>Bacteria</taxon>
        <taxon>Pseudomonadati</taxon>
        <taxon>Bacteroidota</taxon>
        <taxon>Flavobacteriia</taxon>
        <taxon>Flavobacteriales</taxon>
        <taxon>Flavobacteriaceae</taxon>
        <taxon>Lentiprolixibacter</taxon>
    </lineage>
</organism>
<comment type="caution">
    <text evidence="2">The sequence shown here is derived from an EMBL/GenBank/DDBJ whole genome shotgun (WGS) entry which is preliminary data.</text>
</comment>
<gene>
    <name evidence="2" type="ORF">OO016_03250</name>
</gene>
<dbReference type="PROSITE" id="PS51257">
    <property type="entry name" value="PROKAR_LIPOPROTEIN"/>
    <property type="match status" value="1"/>
</dbReference>
<dbReference type="AlphaFoldDB" id="A0AAE3MJ23"/>
<evidence type="ECO:0000313" key="3">
    <source>
        <dbReference type="Proteomes" id="UP001207116"/>
    </source>
</evidence>
<dbReference type="RefSeq" id="WP_266010786.1">
    <property type="nucleotide sequence ID" value="NZ_JAPFQP010000001.1"/>
</dbReference>